<dbReference type="InterPro" id="IPR020067">
    <property type="entry name" value="Frizzled_dom"/>
</dbReference>
<dbReference type="FunFam" id="1.20.1070.10:FF:000364">
    <property type="entry name" value="Frizzled receptor 4"/>
    <property type="match status" value="1"/>
</dbReference>
<comment type="subcellular location">
    <subcellularLocation>
        <location evidence="1">Membrane</location>
        <topology evidence="1">Multi-pass membrane protein</topology>
    </subcellularLocation>
</comment>
<reference evidence="12 13" key="2">
    <citation type="journal article" date="2004" name="Trends Parasitol.">
        <title>The Anopheles gambiae genome: an update.</title>
        <authorList>
            <person name="Mongin E."/>
            <person name="Louis C."/>
            <person name="Holt R.A."/>
            <person name="Birney E."/>
            <person name="Collins F.H."/>
        </authorList>
    </citation>
    <scope>NUCLEOTIDE SEQUENCE [LARGE SCALE GENOMIC DNA]</scope>
    <source>
        <strain evidence="12 13">PEST</strain>
    </source>
</reference>
<dbReference type="GO" id="GO:0004888">
    <property type="term" value="F:transmembrane signaling receptor activity"/>
    <property type="evidence" value="ECO:0007669"/>
    <property type="project" value="InterPro"/>
</dbReference>
<evidence type="ECO:0000313" key="13">
    <source>
        <dbReference type="Proteomes" id="UP000007062"/>
    </source>
</evidence>
<evidence type="ECO:0000256" key="6">
    <source>
        <dbReference type="ARBA" id="ARBA00022989"/>
    </source>
</evidence>
<dbReference type="VEuPathDB" id="VectorBase:AGAMI1_009142"/>
<dbReference type="InParanoid" id="A0A1S4GZH6"/>
<dbReference type="InterPro" id="IPR036790">
    <property type="entry name" value="Frizzled_dom_sf"/>
</dbReference>
<dbReference type="PROSITE" id="PS50261">
    <property type="entry name" value="G_PROTEIN_RECEP_F2_4"/>
    <property type="match status" value="1"/>
</dbReference>
<keyword evidence="7" id="KW-0472">Membrane</keyword>
<protein>
    <submittedName>
        <fullName evidence="12">Frizzled-4</fullName>
    </submittedName>
</protein>
<dbReference type="InterPro" id="IPR017981">
    <property type="entry name" value="GPCR_2-like_7TM"/>
</dbReference>
<feature type="domain" description="G-protein coupled receptors family 2 profile 2" evidence="11">
    <location>
        <begin position="200"/>
        <end position="404"/>
    </location>
</feature>
<proteinExistence type="inferred from homology"/>
<dbReference type="Pfam" id="PF01392">
    <property type="entry name" value="Fz"/>
    <property type="match status" value="1"/>
</dbReference>
<name>A0A1S4GZH6_ANOGA</name>
<dbReference type="GO" id="GO:0060070">
    <property type="term" value="P:canonical Wnt signaling pathway"/>
    <property type="evidence" value="ECO:0000318"/>
    <property type="project" value="GO_Central"/>
</dbReference>
<dbReference type="EnsemblMetazoa" id="AGAP008871-RA">
    <property type="protein sequence ID" value="AGAP008871-PA"/>
    <property type="gene ID" value="AGAP008871"/>
</dbReference>
<dbReference type="PANTHER" id="PTHR11309:SF99">
    <property type="entry name" value="FRIZZLED-4"/>
    <property type="match status" value="1"/>
</dbReference>
<dbReference type="GO" id="GO:0017147">
    <property type="term" value="F:Wnt-protein binding"/>
    <property type="evidence" value="ECO:0000318"/>
    <property type="project" value="GO_Central"/>
</dbReference>
<dbReference type="OrthoDB" id="5959102at2759"/>
<dbReference type="Gene3D" id="1.10.2000.10">
    <property type="entry name" value="Frizzled cysteine-rich domain"/>
    <property type="match status" value="1"/>
</dbReference>
<evidence type="ECO:0000256" key="2">
    <source>
        <dbReference type="ARBA" id="ARBA00008077"/>
    </source>
</evidence>
<evidence type="ECO:0000256" key="9">
    <source>
        <dbReference type="ARBA" id="ARBA00023170"/>
    </source>
</evidence>
<dbReference type="Pfam" id="PF01534">
    <property type="entry name" value="Frizzled"/>
    <property type="match status" value="1"/>
</dbReference>
<evidence type="ECO:0000259" key="10">
    <source>
        <dbReference type="PROSITE" id="PS50038"/>
    </source>
</evidence>
<dbReference type="FunFam" id="1.10.2000.10:FF:000008">
    <property type="entry name" value="Frizzled receptor 4"/>
    <property type="match status" value="1"/>
</dbReference>
<dbReference type="PROSITE" id="PS50038">
    <property type="entry name" value="FZ"/>
    <property type="match status" value="1"/>
</dbReference>
<evidence type="ECO:0000256" key="8">
    <source>
        <dbReference type="ARBA" id="ARBA00023157"/>
    </source>
</evidence>
<dbReference type="FunCoup" id="A0A1S4GZH6">
    <property type="interactions" value="307"/>
</dbReference>
<keyword evidence="4" id="KW-0812">Transmembrane</keyword>
<evidence type="ECO:0000256" key="3">
    <source>
        <dbReference type="ARBA" id="ARBA00022473"/>
    </source>
</evidence>
<dbReference type="OMA" id="CHNMVTI"/>
<evidence type="ECO:0000256" key="1">
    <source>
        <dbReference type="ARBA" id="ARBA00004141"/>
    </source>
</evidence>
<reference evidence="12" key="3">
    <citation type="submission" date="2021-01" db="UniProtKB">
        <authorList>
            <consortium name="EnsemblMetazoa"/>
        </authorList>
    </citation>
    <scope>IDENTIFICATION</scope>
    <source>
        <strain evidence="12">PEST</strain>
    </source>
</reference>
<dbReference type="SUPFAM" id="SSF63501">
    <property type="entry name" value="Frizzled cysteine-rich domain"/>
    <property type="match status" value="1"/>
</dbReference>
<evidence type="ECO:0000256" key="7">
    <source>
        <dbReference type="ARBA" id="ARBA00023136"/>
    </source>
</evidence>
<dbReference type="AlphaFoldDB" id="A0A1S4GZH6"/>
<dbReference type="SMART" id="SM01330">
    <property type="entry name" value="Frizzled"/>
    <property type="match status" value="1"/>
</dbReference>
<comment type="similarity">
    <text evidence="2">Belongs to the G-protein coupled receptor Fz/Smo family.</text>
</comment>
<dbReference type="GO" id="GO:0016020">
    <property type="term" value="C:membrane"/>
    <property type="evidence" value="ECO:0007669"/>
    <property type="project" value="UniProtKB-SubCell"/>
</dbReference>
<dbReference type="SMART" id="SM00063">
    <property type="entry name" value="FRI"/>
    <property type="match status" value="1"/>
</dbReference>
<dbReference type="InterPro" id="IPR015526">
    <property type="entry name" value="Frizzled/SFRP"/>
</dbReference>
<evidence type="ECO:0000256" key="4">
    <source>
        <dbReference type="ARBA" id="ARBA00022692"/>
    </source>
</evidence>
<keyword evidence="8" id="KW-1015">Disulfide bond</keyword>
<organism evidence="12 13">
    <name type="scientific">Anopheles gambiae</name>
    <name type="common">African malaria mosquito</name>
    <dbReference type="NCBI Taxonomy" id="7165"/>
    <lineage>
        <taxon>Eukaryota</taxon>
        <taxon>Metazoa</taxon>
        <taxon>Ecdysozoa</taxon>
        <taxon>Arthropoda</taxon>
        <taxon>Hexapoda</taxon>
        <taxon>Insecta</taxon>
        <taxon>Pterygota</taxon>
        <taxon>Neoptera</taxon>
        <taxon>Endopterygota</taxon>
        <taxon>Diptera</taxon>
        <taxon>Nematocera</taxon>
        <taxon>Culicoidea</taxon>
        <taxon>Culicidae</taxon>
        <taxon>Anophelinae</taxon>
        <taxon>Anopheles</taxon>
    </lineage>
</organism>
<keyword evidence="13" id="KW-1185">Reference proteome</keyword>
<dbReference type="GO" id="GO:0005615">
    <property type="term" value="C:extracellular space"/>
    <property type="evidence" value="ECO:0000318"/>
    <property type="project" value="GO_Central"/>
</dbReference>
<dbReference type="VEuPathDB" id="VectorBase:AGAP008871"/>
<keyword evidence="6" id="KW-1133">Transmembrane helix</keyword>
<evidence type="ECO:0000256" key="5">
    <source>
        <dbReference type="ARBA" id="ARBA00022729"/>
    </source>
</evidence>
<accession>A0A1S4GZH6</accession>
<dbReference type="GO" id="GO:0035567">
    <property type="term" value="P:non-canonical Wnt signaling pathway"/>
    <property type="evidence" value="ECO:0000318"/>
    <property type="project" value="GO_Central"/>
</dbReference>
<dbReference type="PRINTS" id="PR00489">
    <property type="entry name" value="FRIZZLED"/>
</dbReference>
<evidence type="ECO:0000259" key="11">
    <source>
        <dbReference type="PROSITE" id="PS50261"/>
    </source>
</evidence>
<dbReference type="PANTHER" id="PTHR11309">
    <property type="entry name" value="FRIZZLED"/>
    <property type="match status" value="1"/>
</dbReference>
<keyword evidence="9" id="KW-0675">Receptor</keyword>
<dbReference type="Gene3D" id="1.20.1070.10">
    <property type="entry name" value="Rhodopsin 7-helix transmembrane proteins"/>
    <property type="match status" value="1"/>
</dbReference>
<sequence length="616" mass="66779">MALLPSVLCAVIALSLPVRPTVATNTDFSTQRTCEPIRIELCRGIGYNETSLPNIVGHELQSDANFTLQTFFPLIQFGCSKQLKFFLCATYVPMCTPKVSMPIGPCRSLCNTVKNRCHPILQGFGFPWPSALDCNRFPEENNHEHMCMQGPGEPAEGEVLVSDRPSCQGLQRSNLYVQLNRSGRCAPLCEADIMFEQNEKHFAEVWLTSWSVAALGTAIVATLCLILSTKRWDKSLMPLVISHCLVTVGWAVRWLAGRNATACGYDPQLPGVALLLTDGLSTAPCAATFLLRYYFGLSAAVWWAILCLRWSKSVRRLLGTDLTSPADLHAEKPNSSHDTLFQLAAWGIPAVLTVIVLVARLVDADELFGSCFIGNQSDKALLTFVIVPLLSSWVIGSGYLFTAYLRKRSAAPPLVHNLPVHIHGMGKFLFIYAVPSAALLMLMFYEYACRENWLHLPHPSLDSPLHPSRAPLWPFLLRAFIELLVGVLASAWAVGPRIVGLCRGRDGTGGGGVGGGMGVGGRGGGVGKLSAGSVYKQPVGGLPKLGGFAGGAPSTYSTASYQTVCPQNSLVAVSIGKLPSVRHARKYPSHSHINRKPRSYKMSTQTISLTGNETVL</sequence>
<keyword evidence="5" id="KW-0732">Signal</keyword>
<dbReference type="InterPro" id="IPR000539">
    <property type="entry name" value="Frizzled/Smoothened_7TM"/>
</dbReference>
<reference evidence="12 13" key="1">
    <citation type="journal article" date="2002" name="Science">
        <title>The genome sequence of the malaria mosquito Anopheles gambiae.</title>
        <authorList>
            <person name="Holt R.A."/>
            <person name="Subramanian G.M."/>
            <person name="Halpern A."/>
            <person name="Sutton G.G."/>
            <person name="Charlab R."/>
            <person name="Nusskern D.R."/>
            <person name="Wincker P."/>
            <person name="Clark A.G."/>
            <person name="Ribeiro J.M."/>
            <person name="Wides R."/>
            <person name="Salzberg S.L."/>
            <person name="Loftus B."/>
            <person name="Yandell M."/>
            <person name="Majoros W.H."/>
            <person name="Rusch D.B."/>
            <person name="Lai Z."/>
            <person name="Kraft C.L."/>
            <person name="Abril J.F."/>
            <person name="Anthouard V."/>
            <person name="Arensburger P."/>
            <person name="Atkinson P.W."/>
            <person name="Baden H."/>
            <person name="de Berardinis V."/>
            <person name="Baldwin D."/>
            <person name="Benes V."/>
            <person name="Biedler J."/>
            <person name="Blass C."/>
            <person name="Bolanos R."/>
            <person name="Boscus D."/>
            <person name="Barnstead M."/>
            <person name="Cai S."/>
            <person name="Center A."/>
            <person name="Chaturverdi K."/>
            <person name="Christophides G.K."/>
            <person name="Chrystal M.A."/>
            <person name="Clamp M."/>
            <person name="Cravchik A."/>
            <person name="Curwen V."/>
            <person name="Dana A."/>
            <person name="Delcher A."/>
            <person name="Dew I."/>
            <person name="Evans C.A."/>
            <person name="Flanigan M."/>
            <person name="Grundschober-Freimoser A."/>
            <person name="Friedli L."/>
            <person name="Gu Z."/>
            <person name="Guan P."/>
            <person name="Guigo R."/>
            <person name="Hillenmeyer M.E."/>
            <person name="Hladun S.L."/>
            <person name="Hogan J.R."/>
            <person name="Hong Y.S."/>
            <person name="Hoover J."/>
            <person name="Jaillon O."/>
            <person name="Ke Z."/>
            <person name="Kodira C."/>
            <person name="Kokoza E."/>
            <person name="Koutsos A."/>
            <person name="Letunic I."/>
            <person name="Levitsky A."/>
            <person name="Liang Y."/>
            <person name="Lin J.J."/>
            <person name="Lobo N.F."/>
            <person name="Lopez J.R."/>
            <person name="Malek J.A."/>
            <person name="McIntosh T.C."/>
            <person name="Meister S."/>
            <person name="Miller J."/>
            <person name="Mobarry C."/>
            <person name="Mongin E."/>
            <person name="Murphy S.D."/>
            <person name="O'Brochta D.A."/>
            <person name="Pfannkoch C."/>
            <person name="Qi R."/>
            <person name="Regier M.A."/>
            <person name="Remington K."/>
            <person name="Shao H."/>
            <person name="Sharakhova M.V."/>
            <person name="Sitter C.D."/>
            <person name="Shetty J."/>
            <person name="Smith T.J."/>
            <person name="Strong R."/>
            <person name="Sun J."/>
            <person name="Thomasova D."/>
            <person name="Ton L.Q."/>
            <person name="Topalis P."/>
            <person name="Tu Z."/>
            <person name="Unger M.F."/>
            <person name="Walenz B."/>
            <person name="Wang A."/>
            <person name="Wang J."/>
            <person name="Wang M."/>
            <person name="Wang X."/>
            <person name="Woodford K.J."/>
            <person name="Wortman J.R."/>
            <person name="Wu M."/>
            <person name="Yao A."/>
            <person name="Zdobnov E.M."/>
            <person name="Zhang H."/>
            <person name="Zhao Q."/>
            <person name="Zhao S."/>
            <person name="Zhu S.C."/>
            <person name="Zhimulev I."/>
            <person name="Coluzzi M."/>
            <person name="della Torre A."/>
            <person name="Roth C.W."/>
            <person name="Louis C."/>
            <person name="Kalush F."/>
            <person name="Mural R.J."/>
            <person name="Myers E.W."/>
            <person name="Adams M.D."/>
            <person name="Smith H.O."/>
            <person name="Broder S."/>
            <person name="Gardner M.J."/>
            <person name="Fraser C.M."/>
            <person name="Birney E."/>
            <person name="Bork P."/>
            <person name="Brey P.T."/>
            <person name="Venter J.C."/>
            <person name="Weissenbach J."/>
            <person name="Kafatos F.C."/>
            <person name="Collins F.H."/>
            <person name="Hoffman S.L."/>
        </authorList>
    </citation>
    <scope>NUCLEOTIDE SEQUENCE [LARGE SCALE GENOMIC DNA]</scope>
    <source>
        <strain evidence="12 13">PEST</strain>
    </source>
</reference>
<dbReference type="Proteomes" id="UP000007062">
    <property type="component" value="Chromosome 3R"/>
</dbReference>
<dbReference type="EMBL" id="AAAB01008984">
    <property type="status" value="NOT_ANNOTATED_CDS"/>
    <property type="molecule type" value="Genomic_DNA"/>
</dbReference>
<evidence type="ECO:0000313" key="12">
    <source>
        <dbReference type="EnsemblMetazoa" id="AGAP008871-PA"/>
    </source>
</evidence>
<feature type="domain" description="FZ" evidence="10">
    <location>
        <begin position="29"/>
        <end position="150"/>
    </location>
</feature>
<keyword evidence="3" id="KW-0217">Developmental protein</keyword>